<dbReference type="RefSeq" id="WP_073362899.1">
    <property type="nucleotide sequence ID" value="NZ_FQVQ01000006.1"/>
</dbReference>
<dbReference type="GO" id="GO:0000162">
    <property type="term" value="P:L-tryptophan biosynthetic process"/>
    <property type="evidence" value="ECO:0007669"/>
    <property type="project" value="TreeGrafter"/>
</dbReference>
<dbReference type="InterPro" id="IPR050472">
    <property type="entry name" value="Anth_synth/Amidotransfase"/>
</dbReference>
<evidence type="ECO:0000259" key="2">
    <source>
        <dbReference type="Pfam" id="PF00117"/>
    </source>
</evidence>
<organism evidence="3 4">
    <name type="scientific">Flavobacterium fontis</name>
    <dbReference type="NCBI Taxonomy" id="1124188"/>
    <lineage>
        <taxon>Bacteria</taxon>
        <taxon>Pseudomonadati</taxon>
        <taxon>Bacteroidota</taxon>
        <taxon>Flavobacteriia</taxon>
        <taxon>Flavobacteriales</taxon>
        <taxon>Flavobacteriaceae</taxon>
        <taxon>Flavobacterium</taxon>
    </lineage>
</organism>
<dbReference type="NCBIfam" id="TIGR00566">
    <property type="entry name" value="trpG_papA"/>
    <property type="match status" value="1"/>
</dbReference>
<dbReference type="GO" id="GO:0005829">
    <property type="term" value="C:cytosol"/>
    <property type="evidence" value="ECO:0007669"/>
    <property type="project" value="TreeGrafter"/>
</dbReference>
<sequence length="194" mass="21662">MKPILLLDNYDSFTYNLRHYIEALGAPVVVYRNDEITLEEVAAFDHIVLSPGPGLPHEAGILNAVIARYAREKAILGICLGMQAIGEVFGAKLQNLNTVHHGVATVIDISDPTDVLYQNLPQQLTVGRYHSWIIDPASLPETLIVTAQTPEGHPMSIRHTDLPVYGVQYHPESILTPMGKTILQHWLARYYFKL</sequence>
<dbReference type="InterPro" id="IPR029062">
    <property type="entry name" value="Class_I_gatase-like"/>
</dbReference>
<evidence type="ECO:0000313" key="4">
    <source>
        <dbReference type="Proteomes" id="UP000184147"/>
    </source>
</evidence>
<dbReference type="GO" id="GO:0004049">
    <property type="term" value="F:anthranilate synthase activity"/>
    <property type="evidence" value="ECO:0007669"/>
    <property type="project" value="TreeGrafter"/>
</dbReference>
<dbReference type="STRING" id="1124188.SAMN05444377_106130"/>
<dbReference type="PANTHER" id="PTHR43418:SF4">
    <property type="entry name" value="MULTIFUNCTIONAL TRYPTOPHAN BIOSYNTHESIS PROTEIN"/>
    <property type="match status" value="1"/>
</dbReference>
<dbReference type="Proteomes" id="UP000184147">
    <property type="component" value="Unassembled WGS sequence"/>
</dbReference>
<dbReference type="CDD" id="cd01743">
    <property type="entry name" value="GATase1_Anthranilate_Synthase"/>
    <property type="match status" value="1"/>
</dbReference>
<evidence type="ECO:0000256" key="1">
    <source>
        <dbReference type="ARBA" id="ARBA00022962"/>
    </source>
</evidence>
<dbReference type="InterPro" id="IPR006221">
    <property type="entry name" value="TrpG/PapA_dom"/>
</dbReference>
<evidence type="ECO:0000313" key="3">
    <source>
        <dbReference type="EMBL" id="SHF31094.1"/>
    </source>
</evidence>
<dbReference type="OrthoDB" id="9786812at2"/>
<dbReference type="FunFam" id="3.40.50.880:FF:000003">
    <property type="entry name" value="Anthranilate synthase component II"/>
    <property type="match status" value="1"/>
</dbReference>
<dbReference type="AlphaFoldDB" id="A0A1M5ALT0"/>
<dbReference type="PRINTS" id="PR00096">
    <property type="entry name" value="GATASE"/>
</dbReference>
<dbReference type="Pfam" id="PF00117">
    <property type="entry name" value="GATase"/>
    <property type="match status" value="1"/>
</dbReference>
<proteinExistence type="predicted"/>
<dbReference type="PRINTS" id="PR00097">
    <property type="entry name" value="ANTSNTHASEII"/>
</dbReference>
<accession>A0A1M5ALT0</accession>
<reference evidence="3 4" key="1">
    <citation type="submission" date="2016-11" db="EMBL/GenBank/DDBJ databases">
        <authorList>
            <person name="Jaros S."/>
            <person name="Januszkiewicz K."/>
            <person name="Wedrychowicz H."/>
        </authorList>
    </citation>
    <scope>NUCLEOTIDE SEQUENCE [LARGE SCALE GENOMIC DNA]</scope>
    <source>
        <strain evidence="3 4">DSM 25660</strain>
    </source>
</reference>
<name>A0A1M5ALT0_9FLAO</name>
<gene>
    <name evidence="3" type="ORF">SAMN05444377_106130</name>
</gene>
<dbReference type="SUPFAM" id="SSF52317">
    <property type="entry name" value="Class I glutamine amidotransferase-like"/>
    <property type="match status" value="1"/>
</dbReference>
<protein>
    <submittedName>
        <fullName evidence="3">Anthranilate synthase, component II</fullName>
    </submittedName>
</protein>
<dbReference type="EMBL" id="FQVQ01000006">
    <property type="protein sequence ID" value="SHF31094.1"/>
    <property type="molecule type" value="Genomic_DNA"/>
</dbReference>
<dbReference type="InterPro" id="IPR017926">
    <property type="entry name" value="GATASE"/>
</dbReference>
<dbReference type="PANTHER" id="PTHR43418">
    <property type="entry name" value="MULTIFUNCTIONAL TRYPTOPHAN BIOSYNTHESIS PROTEIN-RELATED"/>
    <property type="match status" value="1"/>
</dbReference>
<dbReference type="Gene3D" id="3.40.50.880">
    <property type="match status" value="1"/>
</dbReference>
<keyword evidence="4" id="KW-1185">Reference proteome</keyword>
<feature type="domain" description="Glutamine amidotransferase" evidence="2">
    <location>
        <begin position="5"/>
        <end position="187"/>
    </location>
</feature>
<keyword evidence="1" id="KW-0315">Glutamine amidotransferase</keyword>
<dbReference type="PROSITE" id="PS51273">
    <property type="entry name" value="GATASE_TYPE_1"/>
    <property type="match status" value="1"/>
</dbReference>